<name>A0ABM5NBZ4_9BURK</name>
<keyword evidence="5" id="KW-1185">Reference proteome</keyword>
<dbReference type="InterPro" id="IPR001451">
    <property type="entry name" value="Hexapep"/>
</dbReference>
<dbReference type="Pfam" id="PF00132">
    <property type="entry name" value="Hexapep"/>
    <property type="match status" value="2"/>
</dbReference>
<dbReference type="InterPro" id="IPR018357">
    <property type="entry name" value="Hexapep_transf_CS"/>
</dbReference>
<reference evidence="4 5" key="1">
    <citation type="journal article" date="2012" name="Vet. Microbiol.">
        <title>Comparative genomic analyses of the Taylorellae.</title>
        <authorList>
            <person name="Hauser H."/>
            <person name="Richter D.C."/>
            <person name="van Tonder A."/>
            <person name="Clark L."/>
            <person name="Preston A."/>
        </authorList>
    </citation>
    <scope>NUCLEOTIDE SEQUENCE [LARGE SCALE GENOMIC DNA]</scope>
    <source>
        <strain evidence="4 5">ATCC 35865</strain>
    </source>
</reference>
<gene>
    <name evidence="4" type="ORF">KUI_1207</name>
</gene>
<sequence>MEKPLLRLNPRGDFPEVSESAFVDPTAIVCGKVIVGPNVFIGPYAVIRADEMDSNGNIEPIIIGANSNIQDGVVIHSKDGAPVVIGEHSSIAHRSIIHGPCVIGNRVFVGFNTVVYNSVVGDESVLRHNCVVDSHDIPERFYLPSATVVRQATDLNKLDTVPEDARNFSESVMLTNISFAAAYRKIQNTL</sequence>
<evidence type="ECO:0000256" key="2">
    <source>
        <dbReference type="ARBA" id="ARBA00022737"/>
    </source>
</evidence>
<protein>
    <submittedName>
        <fullName evidence="4">Hexapeptide repeat containing protein</fullName>
    </submittedName>
</protein>
<evidence type="ECO:0000256" key="3">
    <source>
        <dbReference type="ARBA" id="ARBA00023315"/>
    </source>
</evidence>
<dbReference type="PANTHER" id="PTHR43360:SF1">
    <property type="entry name" value="CARBOXYSOME ASSEMBLY PROTEIN CCMM"/>
    <property type="match status" value="1"/>
</dbReference>
<evidence type="ECO:0000256" key="1">
    <source>
        <dbReference type="ARBA" id="ARBA00022679"/>
    </source>
</evidence>
<dbReference type="Gene3D" id="2.160.10.10">
    <property type="entry name" value="Hexapeptide repeat proteins"/>
    <property type="match status" value="1"/>
</dbReference>
<keyword evidence="2" id="KW-0677">Repeat</keyword>
<dbReference type="PANTHER" id="PTHR43360">
    <property type="entry name" value="CARBON DIOXIDE CONCENTRATING MECHANISM PROTEIN CCMM"/>
    <property type="match status" value="1"/>
</dbReference>
<dbReference type="Proteomes" id="UP000003121">
    <property type="component" value="Chromosome"/>
</dbReference>
<dbReference type="EMBL" id="CP003264">
    <property type="protein sequence ID" value="AFN36270.1"/>
    <property type="molecule type" value="Genomic_DNA"/>
</dbReference>
<dbReference type="SUPFAM" id="SSF51161">
    <property type="entry name" value="Trimeric LpxA-like enzymes"/>
    <property type="match status" value="1"/>
</dbReference>
<dbReference type="InterPro" id="IPR011004">
    <property type="entry name" value="Trimer_LpxA-like_sf"/>
</dbReference>
<proteinExistence type="predicted"/>
<accession>A0ABM5NBZ4</accession>
<keyword evidence="1" id="KW-0808">Transferase</keyword>
<dbReference type="PROSITE" id="PS00101">
    <property type="entry name" value="HEXAPEP_TRANSFERASES"/>
    <property type="match status" value="1"/>
</dbReference>
<organism evidence="4 5">
    <name type="scientific">Taylorella equigenitalis ATCC 35865</name>
    <dbReference type="NCBI Taxonomy" id="743973"/>
    <lineage>
        <taxon>Bacteria</taxon>
        <taxon>Pseudomonadati</taxon>
        <taxon>Pseudomonadota</taxon>
        <taxon>Betaproteobacteria</taxon>
        <taxon>Burkholderiales</taxon>
        <taxon>Alcaligenaceae</taxon>
        <taxon>Taylorella</taxon>
    </lineage>
</organism>
<evidence type="ECO:0000313" key="4">
    <source>
        <dbReference type="EMBL" id="AFN36270.1"/>
    </source>
</evidence>
<dbReference type="InterPro" id="IPR052265">
    <property type="entry name" value="Gamma-CA"/>
</dbReference>
<keyword evidence="3" id="KW-0012">Acyltransferase</keyword>
<evidence type="ECO:0000313" key="5">
    <source>
        <dbReference type="Proteomes" id="UP000003121"/>
    </source>
</evidence>